<sequence>MTGALIELAIAVLALLIWIGMLVVRGGFWLARERDTCDLPPEPTDWPDVVAVVPARDEADVIARAIGSLAAQDYPGRFGIILVDDSSSDGTADVARQAARDAGGHPLEIVTGQPLPSGWTGKLWAVSQGVAAAGGGPHYLWLTDADIAHAPDTLRSLVARAEAGGLVLTSLMAKLRCDTFAERALIPAFVFFFQMLYPFARVNRPGRMAAAAGGCMLARRDALERAGGIAAIRGALIDDCTFGALMKREGPIWLGLTDRSRSIRPYDGWGEIAAMISRSAYAQLGYSPWALLGTLIGMALVYLAPPVLAFAGGYPLIWGMALAAWVLMTIAFQPMLRFYHRSPLWGIALPLIAAFYAGCTFLSAWQHWRGRGGMWKGRAQAARAGG</sequence>
<dbReference type="PANTHER" id="PTHR43646:SF3">
    <property type="entry name" value="SLR1566 PROTEIN"/>
    <property type="match status" value="1"/>
</dbReference>
<evidence type="ECO:0000256" key="1">
    <source>
        <dbReference type="SAM" id="Phobius"/>
    </source>
</evidence>
<evidence type="ECO:0000313" key="4">
    <source>
        <dbReference type="Proteomes" id="UP000554342"/>
    </source>
</evidence>
<proteinExistence type="predicted"/>
<dbReference type="Proteomes" id="UP000554342">
    <property type="component" value="Unassembled WGS sequence"/>
</dbReference>
<comment type="caution">
    <text evidence="3">The sequence shown here is derived from an EMBL/GenBank/DDBJ whole genome shotgun (WGS) entry which is preliminary data.</text>
</comment>
<protein>
    <submittedName>
        <fullName evidence="3">Hopene-associated glycosyltransferase HpnB</fullName>
    </submittedName>
</protein>
<dbReference type="InterPro" id="IPR029044">
    <property type="entry name" value="Nucleotide-diphossugar_trans"/>
</dbReference>
<feature type="transmembrane region" description="Helical" evidence="1">
    <location>
        <begin position="6"/>
        <end position="24"/>
    </location>
</feature>
<keyword evidence="4" id="KW-1185">Reference proteome</keyword>
<keyword evidence="3" id="KW-0808">Transferase</keyword>
<feature type="transmembrane region" description="Helical" evidence="1">
    <location>
        <begin position="344"/>
        <end position="365"/>
    </location>
</feature>
<keyword evidence="1" id="KW-0472">Membrane</keyword>
<dbReference type="AlphaFoldDB" id="A0A840Z1T9"/>
<feature type="domain" description="Glycosyltransferase 2-like" evidence="2">
    <location>
        <begin position="52"/>
        <end position="225"/>
    </location>
</feature>
<feature type="transmembrane region" description="Helical" evidence="1">
    <location>
        <begin position="284"/>
        <end position="304"/>
    </location>
</feature>
<dbReference type="InterPro" id="IPR017832">
    <property type="entry name" value="Glyco_trans_2_hopen-assoc_HpnB"/>
</dbReference>
<dbReference type="InterPro" id="IPR001173">
    <property type="entry name" value="Glyco_trans_2-like"/>
</dbReference>
<keyword evidence="1" id="KW-0812">Transmembrane</keyword>
<dbReference type="PANTHER" id="PTHR43646">
    <property type="entry name" value="GLYCOSYLTRANSFERASE"/>
    <property type="match status" value="1"/>
</dbReference>
<organism evidence="3 4">
    <name type="scientific">Stakelama sediminis</name>
    <dbReference type="NCBI Taxonomy" id="463200"/>
    <lineage>
        <taxon>Bacteria</taxon>
        <taxon>Pseudomonadati</taxon>
        <taxon>Pseudomonadota</taxon>
        <taxon>Alphaproteobacteria</taxon>
        <taxon>Sphingomonadales</taxon>
        <taxon>Sphingomonadaceae</taxon>
        <taxon>Stakelama</taxon>
    </lineage>
</organism>
<accession>A0A840Z1T9</accession>
<reference evidence="3 4" key="1">
    <citation type="submission" date="2020-08" db="EMBL/GenBank/DDBJ databases">
        <title>Genomic Encyclopedia of Type Strains, Phase IV (KMG-IV): sequencing the most valuable type-strain genomes for metagenomic binning, comparative biology and taxonomic classification.</title>
        <authorList>
            <person name="Goeker M."/>
        </authorList>
    </citation>
    <scope>NUCLEOTIDE SEQUENCE [LARGE SCALE GENOMIC DNA]</scope>
    <source>
        <strain evidence="3 4">DSM 27203</strain>
    </source>
</reference>
<dbReference type="CDD" id="cd00761">
    <property type="entry name" value="Glyco_tranf_GTA_type"/>
    <property type="match status" value="1"/>
</dbReference>
<dbReference type="Pfam" id="PF00535">
    <property type="entry name" value="Glycos_transf_2"/>
    <property type="match status" value="1"/>
</dbReference>
<dbReference type="Gene3D" id="3.90.550.10">
    <property type="entry name" value="Spore Coat Polysaccharide Biosynthesis Protein SpsA, Chain A"/>
    <property type="match status" value="1"/>
</dbReference>
<name>A0A840Z1T9_9SPHN</name>
<dbReference type="NCBIfam" id="TIGR03469">
    <property type="entry name" value="HpnB"/>
    <property type="match status" value="1"/>
</dbReference>
<keyword evidence="1" id="KW-1133">Transmembrane helix</keyword>
<dbReference type="SUPFAM" id="SSF53448">
    <property type="entry name" value="Nucleotide-diphospho-sugar transferases"/>
    <property type="match status" value="1"/>
</dbReference>
<gene>
    <name evidence="3" type="ORF">FHR23_002600</name>
</gene>
<feature type="transmembrane region" description="Helical" evidence="1">
    <location>
        <begin position="316"/>
        <end position="332"/>
    </location>
</feature>
<dbReference type="GO" id="GO:0016740">
    <property type="term" value="F:transferase activity"/>
    <property type="evidence" value="ECO:0007669"/>
    <property type="project" value="UniProtKB-KW"/>
</dbReference>
<evidence type="ECO:0000259" key="2">
    <source>
        <dbReference type="Pfam" id="PF00535"/>
    </source>
</evidence>
<dbReference type="EMBL" id="JACIJI010000005">
    <property type="protein sequence ID" value="MBB5719652.1"/>
    <property type="molecule type" value="Genomic_DNA"/>
</dbReference>
<evidence type="ECO:0000313" key="3">
    <source>
        <dbReference type="EMBL" id="MBB5719652.1"/>
    </source>
</evidence>